<feature type="coiled-coil region" evidence="9">
    <location>
        <begin position="429"/>
        <end position="484"/>
    </location>
</feature>
<sequence length="711" mass="82524">MGPEEREAIDARRRRLVGSALTTGAPWECVEATFPTRFRRFFGQPAFWDAFQTACQGAATGTPWHQARQLMLSFSLPQEINAVDELGETMLTLASTFGRAPVVSVLCQTKGDPKIANAKGWSSVHIAAAYGHLAVLDVFLKLGISVNEPEPRLGYTPLHLAAAVDHVHVLQRLHESGQADFLKAAKNGYTVLHIAAEYDAERCVQFLVTHYPDLKHRCDRILQENAAHKAAKASRPHVLQILTANGTRLDVENKEAGKDIAGVAKVLTPDDLERLKKETVILTDEELRKRKKEQEEALRASRHESQERKRHMMDKEIEVRARREKSAMEMELDAERRALLSAEDVLRHQHLVSIRKVNSLATQATGYMTCDALKTHQHARAEVESKYDRLHNQIMERERVTELEQRKEDEAKAHAKRIEARKMLEQQIAERQKKKIHEEEAKAIEAQKILKTYKQYEAEEQKKLEQQRERVKDMMAEVVKTNERIKVMKDDALRREKQEEMVVAAYIRKKAADEEAKLQEETRLRKAKELRVAKLRAQQEKAQDKRAAQDEFRAKKAWEETEMNARRKEKQEKEARERLMHTILEDRKRQEAFHEEQQAQLRKHDALMDRLAQQRLMEEDRERTVALEAAQERAREHGQRLTEQIRQNAERQQKAKLFEQNDAKFAKKKAMKESIVAEKYRQETLHRLQKQGVAEEYLRELKRMTINETNA</sequence>
<evidence type="ECO:0000256" key="1">
    <source>
        <dbReference type="ARBA" id="ARBA00004230"/>
    </source>
</evidence>
<dbReference type="PANTHER" id="PTHR15504">
    <property type="entry name" value="NASOPHARYNGEAL EPITHELIUM SPECIFIC PROTEIN 1"/>
    <property type="match status" value="1"/>
</dbReference>
<dbReference type="InterPro" id="IPR036770">
    <property type="entry name" value="Ankyrin_rpt-contain_sf"/>
</dbReference>
<dbReference type="Proteomes" id="UP001209570">
    <property type="component" value="Unassembled WGS sequence"/>
</dbReference>
<dbReference type="InterPro" id="IPR033253">
    <property type="entry name" value="CFAP45"/>
</dbReference>
<dbReference type="Gene3D" id="1.25.40.20">
    <property type="entry name" value="Ankyrin repeat-containing domain"/>
    <property type="match status" value="1"/>
</dbReference>
<keyword evidence="13" id="KW-1185">Reference proteome</keyword>
<evidence type="ECO:0000256" key="8">
    <source>
        <dbReference type="PROSITE-ProRule" id="PRU00023"/>
    </source>
</evidence>
<evidence type="ECO:0000256" key="10">
    <source>
        <dbReference type="SAM" id="MobiDB-lite"/>
    </source>
</evidence>
<dbReference type="InterPro" id="IPR002110">
    <property type="entry name" value="Ankyrin_rpt"/>
</dbReference>
<dbReference type="Pfam" id="PF12796">
    <property type="entry name" value="Ank_2"/>
    <property type="match status" value="2"/>
</dbReference>
<evidence type="ECO:0000256" key="2">
    <source>
        <dbReference type="ARBA" id="ARBA00022846"/>
    </source>
</evidence>
<dbReference type="SMART" id="SM00248">
    <property type="entry name" value="ANK"/>
    <property type="match status" value="5"/>
</dbReference>
<evidence type="ECO:0000259" key="11">
    <source>
        <dbReference type="Pfam" id="PF13868"/>
    </source>
</evidence>
<feature type="region of interest" description="Disordered" evidence="10">
    <location>
        <begin position="292"/>
        <end position="311"/>
    </location>
</feature>
<dbReference type="PANTHER" id="PTHR15504:SF0">
    <property type="entry name" value="CILIA- AND FLAGELLA-ASSOCIATED PROTEIN 45"/>
    <property type="match status" value="1"/>
</dbReference>
<keyword evidence="8" id="KW-0040">ANK repeat</keyword>
<dbReference type="PROSITE" id="PS50297">
    <property type="entry name" value="ANK_REP_REGION"/>
    <property type="match status" value="2"/>
</dbReference>
<feature type="repeat" description="ANK" evidence="8">
    <location>
        <begin position="119"/>
        <end position="151"/>
    </location>
</feature>
<dbReference type="AlphaFoldDB" id="A0AAD5M7A4"/>
<dbReference type="EMBL" id="JAKCXM010000024">
    <property type="protein sequence ID" value="KAJ0407177.1"/>
    <property type="molecule type" value="Genomic_DNA"/>
</dbReference>
<dbReference type="SUPFAM" id="SSF48403">
    <property type="entry name" value="Ankyrin repeat"/>
    <property type="match status" value="1"/>
</dbReference>
<name>A0AAD5M7A4_PYTIN</name>
<evidence type="ECO:0000256" key="5">
    <source>
        <dbReference type="ARBA" id="ARBA00023273"/>
    </source>
</evidence>
<evidence type="ECO:0000256" key="3">
    <source>
        <dbReference type="ARBA" id="ARBA00023054"/>
    </source>
</evidence>
<evidence type="ECO:0000256" key="9">
    <source>
        <dbReference type="SAM" id="Coils"/>
    </source>
</evidence>
<evidence type="ECO:0000256" key="6">
    <source>
        <dbReference type="ARBA" id="ARBA00034116"/>
    </source>
</evidence>
<feature type="repeat" description="ANK" evidence="8">
    <location>
        <begin position="153"/>
        <end position="177"/>
    </location>
</feature>
<evidence type="ECO:0000313" key="13">
    <source>
        <dbReference type="Proteomes" id="UP001209570"/>
    </source>
</evidence>
<feature type="region of interest" description="Disordered" evidence="10">
    <location>
        <begin position="537"/>
        <end position="556"/>
    </location>
</feature>
<gene>
    <name evidence="12" type="ORF">P43SY_001135</name>
</gene>
<dbReference type="GO" id="GO:0031514">
    <property type="term" value="C:motile cilium"/>
    <property type="evidence" value="ECO:0007669"/>
    <property type="project" value="UniProtKB-SubCell"/>
</dbReference>
<dbReference type="PROSITE" id="PS50088">
    <property type="entry name" value="ANK_REPEAT"/>
    <property type="match status" value="2"/>
</dbReference>
<feature type="domain" description="Trichohyalin-plectin-homology" evidence="11">
    <location>
        <begin position="350"/>
        <end position="692"/>
    </location>
</feature>
<keyword evidence="4" id="KW-0969">Cilium</keyword>
<keyword evidence="5" id="KW-0966">Cell projection</keyword>
<dbReference type="InterPro" id="IPR043597">
    <property type="entry name" value="TPH_dom"/>
</dbReference>
<keyword evidence="2" id="KW-0282">Flagellum</keyword>
<evidence type="ECO:0000313" key="12">
    <source>
        <dbReference type="EMBL" id="KAJ0407177.1"/>
    </source>
</evidence>
<comment type="similarity">
    <text evidence="6">Belongs to the CFAP45 family.</text>
</comment>
<dbReference type="Pfam" id="PF13868">
    <property type="entry name" value="TPH"/>
    <property type="match status" value="1"/>
</dbReference>
<comment type="caution">
    <text evidence="12">The sequence shown here is derived from an EMBL/GenBank/DDBJ whole genome shotgun (WGS) entry which is preliminary data.</text>
</comment>
<comment type="subcellular location">
    <subcellularLocation>
        <location evidence="1">Cell projection</location>
        <location evidence="1">Cilium</location>
        <location evidence="1">Flagellum</location>
    </subcellularLocation>
</comment>
<proteinExistence type="inferred from homology"/>
<evidence type="ECO:0000256" key="7">
    <source>
        <dbReference type="ARBA" id="ARBA00034142"/>
    </source>
</evidence>
<protein>
    <recommendedName>
        <fullName evidence="7">Cilia- and flagella-associated protein 45</fullName>
    </recommendedName>
</protein>
<keyword evidence="3 9" id="KW-0175">Coiled coil</keyword>
<evidence type="ECO:0000256" key="4">
    <source>
        <dbReference type="ARBA" id="ARBA00023069"/>
    </source>
</evidence>
<accession>A0AAD5M7A4</accession>
<organism evidence="12 13">
    <name type="scientific">Pythium insidiosum</name>
    <name type="common">Pythiosis disease agent</name>
    <dbReference type="NCBI Taxonomy" id="114742"/>
    <lineage>
        <taxon>Eukaryota</taxon>
        <taxon>Sar</taxon>
        <taxon>Stramenopiles</taxon>
        <taxon>Oomycota</taxon>
        <taxon>Peronosporomycetes</taxon>
        <taxon>Pythiales</taxon>
        <taxon>Pythiaceae</taxon>
        <taxon>Pythium</taxon>
    </lineage>
</organism>
<reference evidence="12" key="1">
    <citation type="submission" date="2021-12" db="EMBL/GenBank/DDBJ databases">
        <title>Prjna785345.</title>
        <authorList>
            <person name="Rujirawat T."/>
            <person name="Krajaejun T."/>
        </authorList>
    </citation>
    <scope>NUCLEOTIDE SEQUENCE</scope>
    <source>
        <strain evidence="12">Pi057C3</strain>
    </source>
</reference>